<proteinExistence type="predicted"/>
<evidence type="ECO:0000313" key="4">
    <source>
        <dbReference type="Proteomes" id="UP000535890"/>
    </source>
</evidence>
<protein>
    <submittedName>
        <fullName evidence="3">Glycosyltransferase involved in cell wall biosynthesis</fullName>
    </submittedName>
</protein>
<name>A0A7Y9DSA9_9PSEU</name>
<dbReference type="InterPro" id="IPR001296">
    <property type="entry name" value="Glyco_trans_1"/>
</dbReference>
<gene>
    <name evidence="3" type="ORF">BJ983_000650</name>
</gene>
<dbReference type="GO" id="GO:0016757">
    <property type="term" value="F:glycosyltransferase activity"/>
    <property type="evidence" value="ECO:0007669"/>
    <property type="project" value="InterPro"/>
</dbReference>
<dbReference type="Proteomes" id="UP000535890">
    <property type="component" value="Unassembled WGS sequence"/>
</dbReference>
<dbReference type="AlphaFoldDB" id="A0A7Y9DSA9"/>
<sequence>MHVRNFYFPSRYPYAPFLDTTLRQREKWWPEPELKPRHYRTLQALEKIYFRRATLVFVAGAYLTEEVVRFYGVPRERVVSVGAGPASPVASLAAPETSAQRDPLRVLFVGKEFERKGGHLLVGAVSHLRDLGCSIELHMVGCEVPELMKADFIVEHGHISDVEQLSILYSASDIFCLPALFEPYGLVILEAMAHGLPLVTSDFGALPALVRENDAGIVVKAGSVDDLTAALYQLAKNPPERERQAENSRRAASNYTWDLVADEMVNAIDTLSKFNVSTGPKI</sequence>
<feature type="domain" description="Glycosyl transferase family 1" evidence="2">
    <location>
        <begin position="100"/>
        <end position="250"/>
    </location>
</feature>
<reference evidence="3 4" key="1">
    <citation type="submission" date="2020-07" db="EMBL/GenBank/DDBJ databases">
        <title>Sequencing the genomes of 1000 actinobacteria strains.</title>
        <authorList>
            <person name="Klenk H.-P."/>
        </authorList>
    </citation>
    <scope>NUCLEOTIDE SEQUENCE [LARGE SCALE GENOMIC DNA]</scope>
    <source>
        <strain evidence="3 4">DSM 45772</strain>
    </source>
</reference>
<evidence type="ECO:0000256" key="1">
    <source>
        <dbReference type="ARBA" id="ARBA00022679"/>
    </source>
</evidence>
<dbReference type="GO" id="GO:0009103">
    <property type="term" value="P:lipopolysaccharide biosynthetic process"/>
    <property type="evidence" value="ECO:0007669"/>
    <property type="project" value="TreeGrafter"/>
</dbReference>
<keyword evidence="4" id="KW-1185">Reference proteome</keyword>
<dbReference type="Gene3D" id="3.40.50.2000">
    <property type="entry name" value="Glycogen Phosphorylase B"/>
    <property type="match status" value="2"/>
</dbReference>
<evidence type="ECO:0000313" key="3">
    <source>
        <dbReference type="EMBL" id="NYD34548.1"/>
    </source>
</evidence>
<organism evidence="3 4">
    <name type="scientific">Actinomycetospora corticicola</name>
    <dbReference type="NCBI Taxonomy" id="663602"/>
    <lineage>
        <taxon>Bacteria</taxon>
        <taxon>Bacillati</taxon>
        <taxon>Actinomycetota</taxon>
        <taxon>Actinomycetes</taxon>
        <taxon>Pseudonocardiales</taxon>
        <taxon>Pseudonocardiaceae</taxon>
        <taxon>Actinomycetospora</taxon>
    </lineage>
</organism>
<dbReference type="PANTHER" id="PTHR46401">
    <property type="entry name" value="GLYCOSYLTRANSFERASE WBBK-RELATED"/>
    <property type="match status" value="1"/>
</dbReference>
<dbReference type="CDD" id="cd03801">
    <property type="entry name" value="GT4_PimA-like"/>
    <property type="match status" value="1"/>
</dbReference>
<accession>A0A7Y9DSA9</accession>
<evidence type="ECO:0000259" key="2">
    <source>
        <dbReference type="Pfam" id="PF00534"/>
    </source>
</evidence>
<dbReference type="PANTHER" id="PTHR46401:SF2">
    <property type="entry name" value="GLYCOSYLTRANSFERASE WBBK-RELATED"/>
    <property type="match status" value="1"/>
</dbReference>
<dbReference type="Pfam" id="PF00534">
    <property type="entry name" value="Glycos_transf_1"/>
    <property type="match status" value="1"/>
</dbReference>
<dbReference type="EMBL" id="JACCBN010000001">
    <property type="protein sequence ID" value="NYD34548.1"/>
    <property type="molecule type" value="Genomic_DNA"/>
</dbReference>
<keyword evidence="1 3" id="KW-0808">Transferase</keyword>
<comment type="caution">
    <text evidence="3">The sequence shown here is derived from an EMBL/GenBank/DDBJ whole genome shotgun (WGS) entry which is preliminary data.</text>
</comment>
<dbReference type="RefSeq" id="WP_179792486.1">
    <property type="nucleotide sequence ID" value="NZ_BAABHP010000018.1"/>
</dbReference>
<dbReference type="SUPFAM" id="SSF53756">
    <property type="entry name" value="UDP-Glycosyltransferase/glycogen phosphorylase"/>
    <property type="match status" value="1"/>
</dbReference>